<dbReference type="Pfam" id="PF12265">
    <property type="entry name" value="CAF1C_H4-bd"/>
    <property type="match status" value="1"/>
</dbReference>
<keyword evidence="7" id="KW-1185">Reference proteome</keyword>
<proteinExistence type="predicted"/>
<dbReference type="SMART" id="SM00320">
    <property type="entry name" value="WD40"/>
    <property type="match status" value="6"/>
</dbReference>
<gene>
    <name evidence="6" type="primary">Contig4790.g5117</name>
    <name evidence="6" type="ORF">STYLEM_7743</name>
</gene>
<dbReference type="SUPFAM" id="SSF50978">
    <property type="entry name" value="WD40 repeat-like"/>
    <property type="match status" value="1"/>
</dbReference>
<name>A0A078A955_STYLE</name>
<evidence type="ECO:0000256" key="1">
    <source>
        <dbReference type="ARBA" id="ARBA00022574"/>
    </source>
</evidence>
<dbReference type="Pfam" id="PF00400">
    <property type="entry name" value="WD40"/>
    <property type="match status" value="2"/>
</dbReference>
<keyword evidence="3" id="KW-0156">Chromatin regulator</keyword>
<organism evidence="6 7">
    <name type="scientific">Stylonychia lemnae</name>
    <name type="common">Ciliate</name>
    <dbReference type="NCBI Taxonomy" id="5949"/>
    <lineage>
        <taxon>Eukaryota</taxon>
        <taxon>Sar</taxon>
        <taxon>Alveolata</taxon>
        <taxon>Ciliophora</taxon>
        <taxon>Intramacronucleata</taxon>
        <taxon>Spirotrichea</taxon>
        <taxon>Stichotrichia</taxon>
        <taxon>Sporadotrichida</taxon>
        <taxon>Oxytrichidae</taxon>
        <taxon>Stylonychinae</taxon>
        <taxon>Stylonychia</taxon>
    </lineage>
</organism>
<dbReference type="EMBL" id="CCKQ01007402">
    <property type="protein sequence ID" value="CDW78759.1"/>
    <property type="molecule type" value="Genomic_DNA"/>
</dbReference>
<dbReference type="PANTHER" id="PTHR22850">
    <property type="entry name" value="WD40 REPEAT FAMILY"/>
    <property type="match status" value="1"/>
</dbReference>
<accession>A0A078A955</accession>
<evidence type="ECO:0000256" key="2">
    <source>
        <dbReference type="ARBA" id="ARBA00022737"/>
    </source>
</evidence>
<feature type="domain" description="Histone-binding protein RBBP4-like N-terminal" evidence="5">
    <location>
        <begin position="40"/>
        <end position="110"/>
    </location>
</feature>
<evidence type="ECO:0000256" key="3">
    <source>
        <dbReference type="ARBA" id="ARBA00022853"/>
    </source>
</evidence>
<keyword evidence="2" id="KW-0677">Repeat</keyword>
<dbReference type="Gene3D" id="2.130.10.10">
    <property type="entry name" value="YVTN repeat-like/Quinoprotein amine dehydrogenase"/>
    <property type="match status" value="1"/>
</dbReference>
<dbReference type="PROSITE" id="PS50082">
    <property type="entry name" value="WD_REPEATS_2"/>
    <property type="match status" value="2"/>
</dbReference>
<dbReference type="GO" id="GO:0006325">
    <property type="term" value="P:chromatin organization"/>
    <property type="evidence" value="ECO:0007669"/>
    <property type="project" value="UniProtKB-KW"/>
</dbReference>
<reference evidence="6 7" key="1">
    <citation type="submission" date="2014-06" db="EMBL/GenBank/DDBJ databases">
        <authorList>
            <person name="Swart Estienne"/>
        </authorList>
    </citation>
    <scope>NUCLEOTIDE SEQUENCE [LARGE SCALE GENOMIC DNA]</scope>
    <source>
        <strain evidence="6 7">130c</strain>
    </source>
</reference>
<protein>
    <submittedName>
        <fullName evidence="6">Histone-binding protein rbbp4-like</fullName>
    </submittedName>
</protein>
<evidence type="ECO:0000313" key="7">
    <source>
        <dbReference type="Proteomes" id="UP000039865"/>
    </source>
</evidence>
<dbReference type="AlphaFoldDB" id="A0A078A955"/>
<dbReference type="InParanoid" id="A0A078A955"/>
<feature type="repeat" description="WD" evidence="4">
    <location>
        <begin position="318"/>
        <end position="351"/>
    </location>
</feature>
<evidence type="ECO:0000313" key="6">
    <source>
        <dbReference type="EMBL" id="CDW78759.1"/>
    </source>
</evidence>
<dbReference type="InterPro" id="IPR001680">
    <property type="entry name" value="WD40_rpt"/>
</dbReference>
<evidence type="ECO:0000256" key="4">
    <source>
        <dbReference type="PROSITE-ProRule" id="PRU00221"/>
    </source>
</evidence>
<dbReference type="OrthoDB" id="2161379at2759"/>
<dbReference type="InterPro" id="IPR022052">
    <property type="entry name" value="Histone-bd_RBBP4-like_N"/>
</dbReference>
<dbReference type="FunCoup" id="A0A078A955">
    <property type="interactions" value="496"/>
</dbReference>
<evidence type="ECO:0000259" key="5">
    <source>
        <dbReference type="Pfam" id="PF12265"/>
    </source>
</evidence>
<keyword evidence="1 4" id="KW-0853">WD repeat</keyword>
<dbReference type="InterPro" id="IPR036322">
    <property type="entry name" value="WD40_repeat_dom_sf"/>
</dbReference>
<dbReference type="InterPro" id="IPR050459">
    <property type="entry name" value="WD_repeat_RBAP46/RBAP48/MSI1"/>
</dbReference>
<feature type="repeat" description="WD" evidence="4">
    <location>
        <begin position="229"/>
        <end position="264"/>
    </location>
</feature>
<dbReference type="Proteomes" id="UP000039865">
    <property type="component" value="Unassembled WGS sequence"/>
</dbReference>
<dbReference type="PROSITE" id="PS50294">
    <property type="entry name" value="WD_REPEATS_REGION"/>
    <property type="match status" value="2"/>
</dbReference>
<sequence length="435" mass="50099">MDQLMRQFGGQGNLNDIMNGIMNNEEGDGVEEELDEETLMQNCKITYDVFIKNNLECTSHSLQWLPTRSQDPDNSQFYVQNFLIGTHYSEDHGDMFGNDSIQIAQIKVPKYDQNQKSVIDYTKLPKNQSKVQIVKQFNHQGEVNKCRAMPQDWRVIASLGNDGDVFIYKHDETNQIQSDFKTLTGLQDEGFGIQWNSKQQGLLAAATGTSVCIWDVDKCENGAPTVIILDAHEDTINDLKFSPLNQNLYGTASDDHHFKLWDVRAPLQFLHCYKASDDDLFVISFNYDNEYVFATGGEKSGALHVWDMRMAKHYINDLYHHKAQVNQIEWSPTDTNLFMSSSTDGKLFVWDHSKTGEEQARHDYEDGPPELIFPHEYHKNGIEDIAWSIFEDQKHFAASCDTDGSLQVWKMSQNFIFDEMDYYDQLESIKNEEVE</sequence>
<dbReference type="InterPro" id="IPR015943">
    <property type="entry name" value="WD40/YVTN_repeat-like_dom_sf"/>
</dbReference>